<dbReference type="EMBL" id="MT142756">
    <property type="protein sequence ID" value="QJA88126.1"/>
    <property type="molecule type" value="Genomic_DNA"/>
</dbReference>
<accession>A0A6M3L0V4</accession>
<evidence type="ECO:0000313" key="2">
    <source>
        <dbReference type="EMBL" id="QJA88126.1"/>
    </source>
</evidence>
<proteinExistence type="predicted"/>
<gene>
    <name evidence="2" type="ORF">MM415B02824_0002</name>
</gene>
<feature type="region of interest" description="Disordered" evidence="1">
    <location>
        <begin position="216"/>
        <end position="246"/>
    </location>
</feature>
<evidence type="ECO:0000256" key="1">
    <source>
        <dbReference type="SAM" id="MobiDB-lite"/>
    </source>
</evidence>
<reference evidence="2" key="1">
    <citation type="submission" date="2020-03" db="EMBL/GenBank/DDBJ databases">
        <title>The deep terrestrial virosphere.</title>
        <authorList>
            <person name="Holmfeldt K."/>
            <person name="Nilsson E."/>
            <person name="Simone D."/>
            <person name="Lopez-Fernandez M."/>
            <person name="Wu X."/>
            <person name="de Brujin I."/>
            <person name="Lundin D."/>
            <person name="Andersson A."/>
            <person name="Bertilsson S."/>
            <person name="Dopson M."/>
        </authorList>
    </citation>
    <scope>NUCLEOTIDE SEQUENCE</scope>
    <source>
        <strain evidence="2">MM415B02824</strain>
    </source>
</reference>
<protein>
    <recommendedName>
        <fullName evidence="3">Capsid assembly protein</fullName>
    </recommendedName>
</protein>
<evidence type="ECO:0008006" key="3">
    <source>
        <dbReference type="Google" id="ProtNLM"/>
    </source>
</evidence>
<sequence length="246" mass="27002">MEKPAWTAQLPADLMDHEGLTKYQTIGELGKAYIETEGKVTESSKTVEELNAKLGNAIPKLGDNPTPEEVNNFHNAVGRPEKMDGYEFARPTNLPEGITISDDVENAFRAKFHELGVSKKAGQELYNYYMQFWTGGLQADQEARKTAVEEGIKSLESQWGARDSEQYKANMTLMNRAVAKFGGPELQKHLDDTGNGNNPTLIKTFVQIGKAMSDDTLSLGGGGGGEVKRGPDGRPLFDYPNSPDMK</sequence>
<dbReference type="AlphaFoldDB" id="A0A6M3L0V4"/>
<name>A0A6M3L0V4_9ZZZZ</name>
<organism evidence="2">
    <name type="scientific">viral metagenome</name>
    <dbReference type="NCBI Taxonomy" id="1070528"/>
    <lineage>
        <taxon>unclassified sequences</taxon>
        <taxon>metagenomes</taxon>
        <taxon>organismal metagenomes</taxon>
    </lineage>
</organism>